<dbReference type="InterPro" id="IPR036388">
    <property type="entry name" value="WH-like_DNA-bd_sf"/>
</dbReference>
<dbReference type="EMBL" id="CP014518">
    <property type="protein sequence ID" value="AMM31846.1"/>
    <property type="molecule type" value="Genomic_DNA"/>
</dbReference>
<reference evidence="6 7" key="1">
    <citation type="submission" date="2016-02" db="EMBL/GenBank/DDBJ databases">
        <title>Complete genome of Sinomonas atrocyanea KCTC 3377.</title>
        <authorList>
            <person name="Kim K.M."/>
        </authorList>
    </citation>
    <scope>NUCLEOTIDE SEQUENCE [LARGE SCALE GENOMIC DNA]</scope>
    <source>
        <strain evidence="6 7">KCTC 3377</strain>
    </source>
</reference>
<dbReference type="Gene3D" id="3.30.450.40">
    <property type="match status" value="1"/>
</dbReference>
<dbReference type="Pfam" id="PF09339">
    <property type="entry name" value="HTH_IclR"/>
    <property type="match status" value="1"/>
</dbReference>
<dbReference type="PROSITE" id="PS51078">
    <property type="entry name" value="ICLR_ED"/>
    <property type="match status" value="1"/>
</dbReference>
<dbReference type="PROSITE" id="PS51077">
    <property type="entry name" value="HTH_ICLR"/>
    <property type="match status" value="1"/>
</dbReference>
<dbReference type="Pfam" id="PF01614">
    <property type="entry name" value="IclR_C"/>
    <property type="match status" value="1"/>
</dbReference>
<proteinExistence type="predicted"/>
<evidence type="ECO:0000256" key="3">
    <source>
        <dbReference type="ARBA" id="ARBA00023163"/>
    </source>
</evidence>
<organism evidence="6 7">
    <name type="scientific">Sinomonas atrocyanea</name>
    <dbReference type="NCBI Taxonomy" id="37927"/>
    <lineage>
        <taxon>Bacteria</taxon>
        <taxon>Bacillati</taxon>
        <taxon>Actinomycetota</taxon>
        <taxon>Actinomycetes</taxon>
        <taxon>Micrococcales</taxon>
        <taxon>Micrococcaceae</taxon>
        <taxon>Sinomonas</taxon>
    </lineage>
</organism>
<dbReference type="Proteomes" id="UP000070134">
    <property type="component" value="Chromosome"/>
</dbReference>
<dbReference type="SUPFAM" id="SSF46785">
    <property type="entry name" value="Winged helix' DNA-binding domain"/>
    <property type="match status" value="1"/>
</dbReference>
<dbReference type="STRING" id="37927.SA2016_1164"/>
<protein>
    <submittedName>
        <fullName evidence="6">IclR family transcriptional regulator</fullName>
    </submittedName>
</protein>
<keyword evidence="7" id="KW-1185">Reference proteome</keyword>
<evidence type="ECO:0000313" key="6">
    <source>
        <dbReference type="EMBL" id="AMM31846.1"/>
    </source>
</evidence>
<keyword evidence="3" id="KW-0804">Transcription</keyword>
<dbReference type="SUPFAM" id="SSF55781">
    <property type="entry name" value="GAF domain-like"/>
    <property type="match status" value="1"/>
</dbReference>
<dbReference type="SMART" id="SM00346">
    <property type="entry name" value="HTH_ICLR"/>
    <property type="match status" value="1"/>
</dbReference>
<name>A0A126ZY84_9MICC</name>
<dbReference type="GO" id="GO:0003700">
    <property type="term" value="F:DNA-binding transcription factor activity"/>
    <property type="evidence" value="ECO:0007669"/>
    <property type="project" value="TreeGrafter"/>
</dbReference>
<dbReference type="GO" id="GO:0045892">
    <property type="term" value="P:negative regulation of DNA-templated transcription"/>
    <property type="evidence" value="ECO:0007669"/>
    <property type="project" value="TreeGrafter"/>
</dbReference>
<keyword evidence="1" id="KW-0805">Transcription regulation</keyword>
<dbReference type="InterPro" id="IPR036390">
    <property type="entry name" value="WH_DNA-bd_sf"/>
</dbReference>
<dbReference type="RefSeq" id="WP_218030615.1">
    <property type="nucleotide sequence ID" value="NZ_BJMO01000048.1"/>
</dbReference>
<feature type="domain" description="HTH iclR-type" evidence="4">
    <location>
        <begin position="28"/>
        <end position="88"/>
    </location>
</feature>
<dbReference type="KEGG" id="satk:SA2016_1164"/>
<evidence type="ECO:0000259" key="5">
    <source>
        <dbReference type="PROSITE" id="PS51078"/>
    </source>
</evidence>
<dbReference type="Gene3D" id="1.10.10.10">
    <property type="entry name" value="Winged helix-like DNA-binding domain superfamily/Winged helix DNA-binding domain"/>
    <property type="match status" value="1"/>
</dbReference>
<evidence type="ECO:0000313" key="7">
    <source>
        <dbReference type="Proteomes" id="UP000070134"/>
    </source>
</evidence>
<evidence type="ECO:0000259" key="4">
    <source>
        <dbReference type="PROSITE" id="PS51077"/>
    </source>
</evidence>
<accession>A0A126ZY84</accession>
<dbReference type="InterPro" id="IPR029016">
    <property type="entry name" value="GAF-like_dom_sf"/>
</dbReference>
<dbReference type="PANTHER" id="PTHR30136:SF24">
    <property type="entry name" value="HTH-TYPE TRANSCRIPTIONAL REPRESSOR ALLR"/>
    <property type="match status" value="1"/>
</dbReference>
<evidence type="ECO:0000256" key="2">
    <source>
        <dbReference type="ARBA" id="ARBA00023125"/>
    </source>
</evidence>
<dbReference type="InterPro" id="IPR005471">
    <property type="entry name" value="Tscrpt_reg_IclR_N"/>
</dbReference>
<dbReference type="InterPro" id="IPR050707">
    <property type="entry name" value="HTH_MetabolicPath_Reg"/>
</dbReference>
<dbReference type="GO" id="GO:0003677">
    <property type="term" value="F:DNA binding"/>
    <property type="evidence" value="ECO:0007669"/>
    <property type="project" value="UniProtKB-KW"/>
</dbReference>
<gene>
    <name evidence="6" type="ORF">SA2016_1164</name>
</gene>
<keyword evidence="2" id="KW-0238">DNA-binding</keyword>
<dbReference type="PANTHER" id="PTHR30136">
    <property type="entry name" value="HELIX-TURN-HELIX TRANSCRIPTIONAL REGULATOR, ICLR FAMILY"/>
    <property type="match status" value="1"/>
</dbReference>
<sequence>MPFPIGGDGAVQSWGVVTMKPAAAPTLIASVSRALELADAVARSSRPVPAKQLSRATGLSLGTTYNLLRTLVHEEYLAQEPDGFVLGPAHPSQAGLGPGALLARARAALTGLRDHLNAAAYLGRYADGEIEIVDIVDGPTAPRVDLWVGVQESAHATAFGKQILASLPGTERADYLARHPLVSLTPYTVRTSGELERRAVLSPGLSVDQQEYALGSKCLAVPVAARGFIGSLAVSLPMASRASAEDLAGQLGVAAERLSVTIGTEFTI</sequence>
<evidence type="ECO:0000256" key="1">
    <source>
        <dbReference type="ARBA" id="ARBA00023015"/>
    </source>
</evidence>
<dbReference type="AlphaFoldDB" id="A0A126ZY84"/>
<dbReference type="InterPro" id="IPR014757">
    <property type="entry name" value="Tscrpt_reg_IclR_C"/>
</dbReference>
<feature type="domain" description="IclR-ED" evidence="5">
    <location>
        <begin position="82"/>
        <end position="264"/>
    </location>
</feature>